<dbReference type="Proteomes" id="UP000594454">
    <property type="component" value="Chromosome 6"/>
</dbReference>
<feature type="region of interest" description="Disordered" evidence="1">
    <location>
        <begin position="59"/>
        <end position="141"/>
    </location>
</feature>
<dbReference type="EMBL" id="LR899014">
    <property type="protein sequence ID" value="CAD7092194.1"/>
    <property type="molecule type" value="Genomic_DNA"/>
</dbReference>
<organism evidence="2 3">
    <name type="scientific">Hermetia illucens</name>
    <name type="common">Black soldier fly</name>
    <dbReference type="NCBI Taxonomy" id="343691"/>
    <lineage>
        <taxon>Eukaryota</taxon>
        <taxon>Metazoa</taxon>
        <taxon>Ecdysozoa</taxon>
        <taxon>Arthropoda</taxon>
        <taxon>Hexapoda</taxon>
        <taxon>Insecta</taxon>
        <taxon>Pterygota</taxon>
        <taxon>Neoptera</taxon>
        <taxon>Endopterygota</taxon>
        <taxon>Diptera</taxon>
        <taxon>Brachycera</taxon>
        <taxon>Stratiomyomorpha</taxon>
        <taxon>Stratiomyidae</taxon>
        <taxon>Hermetiinae</taxon>
        <taxon>Hermetia</taxon>
    </lineage>
</organism>
<feature type="compositionally biased region" description="Low complexity" evidence="1">
    <location>
        <begin position="35"/>
        <end position="46"/>
    </location>
</feature>
<feature type="compositionally biased region" description="Polar residues" evidence="1">
    <location>
        <begin position="59"/>
        <end position="74"/>
    </location>
</feature>
<dbReference type="AlphaFoldDB" id="A0A7R8Z0A9"/>
<reference evidence="2 3" key="1">
    <citation type="submission" date="2020-11" db="EMBL/GenBank/DDBJ databases">
        <authorList>
            <person name="Wallbank WR R."/>
            <person name="Pardo Diaz C."/>
            <person name="Kozak K."/>
            <person name="Martin S."/>
            <person name="Jiggins C."/>
            <person name="Moest M."/>
            <person name="Warren A I."/>
            <person name="Generalovic N T."/>
            <person name="Byers J.R.P. K."/>
            <person name="Montejo-Kovacevich G."/>
            <person name="Yen C E."/>
        </authorList>
    </citation>
    <scope>NUCLEOTIDE SEQUENCE [LARGE SCALE GENOMIC DNA]</scope>
</reference>
<gene>
    <name evidence="2" type="ORF">HERILL_LOCUS14572</name>
</gene>
<protein>
    <submittedName>
        <fullName evidence="2">Uncharacterized protein</fullName>
    </submittedName>
</protein>
<evidence type="ECO:0000313" key="3">
    <source>
        <dbReference type="Proteomes" id="UP000594454"/>
    </source>
</evidence>
<proteinExistence type="predicted"/>
<feature type="compositionally biased region" description="Polar residues" evidence="1">
    <location>
        <begin position="113"/>
        <end position="130"/>
    </location>
</feature>
<feature type="compositionally biased region" description="Basic and acidic residues" evidence="1">
    <location>
        <begin position="132"/>
        <end position="141"/>
    </location>
</feature>
<evidence type="ECO:0000256" key="1">
    <source>
        <dbReference type="SAM" id="MobiDB-lite"/>
    </source>
</evidence>
<feature type="compositionally biased region" description="Polar residues" evidence="1">
    <location>
        <begin position="84"/>
        <end position="96"/>
    </location>
</feature>
<evidence type="ECO:0000313" key="2">
    <source>
        <dbReference type="EMBL" id="CAD7092194.1"/>
    </source>
</evidence>
<feature type="region of interest" description="Disordered" evidence="1">
    <location>
        <begin position="1"/>
        <end position="46"/>
    </location>
</feature>
<accession>A0A7R8Z0A9</accession>
<keyword evidence="3" id="KW-1185">Reference proteome</keyword>
<name>A0A7R8Z0A9_HERIL</name>
<sequence length="141" mass="15028">MTRKLSDAEIIFGSDPSDVISSSHKDYSTSGGSGRRSFTRSGGSLSDADIIFGTSAASHTDRFGSTMNGRSDSTPNPPLAKSMSVASDSNGRTSNPGYRIYEGIQNAAFQDFDSPTRSTPPATKVSQSWNRYGDDSDLDLK</sequence>
<dbReference type="InParanoid" id="A0A7R8Z0A9"/>